<organism evidence="1">
    <name type="scientific">Anguilla anguilla</name>
    <name type="common">European freshwater eel</name>
    <name type="synonym">Muraena anguilla</name>
    <dbReference type="NCBI Taxonomy" id="7936"/>
    <lineage>
        <taxon>Eukaryota</taxon>
        <taxon>Metazoa</taxon>
        <taxon>Chordata</taxon>
        <taxon>Craniata</taxon>
        <taxon>Vertebrata</taxon>
        <taxon>Euteleostomi</taxon>
        <taxon>Actinopterygii</taxon>
        <taxon>Neopterygii</taxon>
        <taxon>Teleostei</taxon>
        <taxon>Anguilliformes</taxon>
        <taxon>Anguillidae</taxon>
        <taxon>Anguilla</taxon>
    </lineage>
</organism>
<accession>A0A0E9WAU2</accession>
<evidence type="ECO:0000313" key="1">
    <source>
        <dbReference type="EMBL" id="JAH87401.1"/>
    </source>
</evidence>
<name>A0A0E9WAU2_ANGAN</name>
<dbReference type="AlphaFoldDB" id="A0A0E9WAU2"/>
<protein>
    <submittedName>
        <fullName evidence="1">Uncharacterized protein</fullName>
    </submittedName>
</protein>
<reference evidence="1" key="2">
    <citation type="journal article" date="2015" name="Fish Shellfish Immunol.">
        <title>Early steps in the European eel (Anguilla anguilla)-Vibrio vulnificus interaction in the gills: Role of the RtxA13 toxin.</title>
        <authorList>
            <person name="Callol A."/>
            <person name="Pajuelo D."/>
            <person name="Ebbesson L."/>
            <person name="Teles M."/>
            <person name="MacKenzie S."/>
            <person name="Amaro C."/>
        </authorList>
    </citation>
    <scope>NUCLEOTIDE SEQUENCE</scope>
</reference>
<proteinExistence type="predicted"/>
<sequence>MHHLPNEFKVSLPRYSRVQFWNHNFDYFINSLLYPFLFNYLDVQHIFWMLLSAVNAHLMNRFVVLCALTGDITLIAKHAHISAAQKVPLS</sequence>
<reference evidence="1" key="1">
    <citation type="submission" date="2014-11" db="EMBL/GenBank/DDBJ databases">
        <authorList>
            <person name="Amaro Gonzalez C."/>
        </authorList>
    </citation>
    <scope>NUCLEOTIDE SEQUENCE</scope>
</reference>
<dbReference type="EMBL" id="GBXM01021176">
    <property type="protein sequence ID" value="JAH87401.1"/>
    <property type="molecule type" value="Transcribed_RNA"/>
</dbReference>